<evidence type="ECO:0000256" key="6">
    <source>
        <dbReference type="ARBA" id="ARBA00022989"/>
    </source>
</evidence>
<keyword evidence="6 10" id="KW-1133">Transmembrane helix</keyword>
<dbReference type="NCBIfam" id="NF002780">
    <property type="entry name" value="PRK02898.1"/>
    <property type="match status" value="1"/>
</dbReference>
<accession>A0A645FZ99</accession>
<dbReference type="GO" id="GO:0016020">
    <property type="term" value="C:membrane"/>
    <property type="evidence" value="ECO:0007669"/>
    <property type="project" value="InterPro"/>
</dbReference>
<dbReference type="GO" id="GO:0009236">
    <property type="term" value="P:cobalamin biosynthetic process"/>
    <property type="evidence" value="ECO:0007669"/>
    <property type="project" value="UniProtKB-KW"/>
</dbReference>
<organism evidence="11">
    <name type="scientific">bioreactor metagenome</name>
    <dbReference type="NCBI Taxonomy" id="1076179"/>
    <lineage>
        <taxon>unclassified sequences</taxon>
        <taxon>metagenomes</taxon>
        <taxon>ecological metagenomes</taxon>
    </lineage>
</organism>
<dbReference type="EMBL" id="VSSQ01064324">
    <property type="protein sequence ID" value="MPN17243.1"/>
    <property type="molecule type" value="Genomic_DNA"/>
</dbReference>
<sequence length="107" mass="11542">MVSKQNIILLVLVVLLAVVPLIMHNDSEFGGTDDQAQTVIAAINPDYKPWLNALWEPPSGEVESLLFALQAAIGAGFIGYFFGYQRGRKTPKPDKKVLGATATVTAN</sequence>
<keyword evidence="4" id="KW-0169">Cobalamin biosynthesis</keyword>
<evidence type="ECO:0000256" key="7">
    <source>
        <dbReference type="ARBA" id="ARBA00023065"/>
    </source>
</evidence>
<keyword evidence="8 10" id="KW-0472">Membrane</keyword>
<reference evidence="11" key="1">
    <citation type="submission" date="2019-08" db="EMBL/GenBank/DDBJ databases">
        <authorList>
            <person name="Kucharzyk K."/>
            <person name="Murdoch R.W."/>
            <person name="Higgins S."/>
            <person name="Loffler F."/>
        </authorList>
    </citation>
    <scope>NUCLEOTIDE SEQUENCE</scope>
</reference>
<evidence type="ECO:0000256" key="1">
    <source>
        <dbReference type="ARBA" id="ARBA00022426"/>
    </source>
</evidence>
<name>A0A645FZ99_9ZZZZ</name>
<proteinExistence type="inferred from homology"/>
<evidence type="ECO:0000256" key="9">
    <source>
        <dbReference type="ARBA" id="ARBA00023285"/>
    </source>
</evidence>
<keyword evidence="5 10" id="KW-0812">Transmembrane</keyword>
<evidence type="ECO:0000256" key="8">
    <source>
        <dbReference type="ARBA" id="ARBA00023136"/>
    </source>
</evidence>
<feature type="transmembrane region" description="Helical" evidence="10">
    <location>
        <begin position="7"/>
        <end position="23"/>
    </location>
</feature>
<keyword evidence="7" id="KW-0406">Ion transport</keyword>
<evidence type="ECO:0000256" key="5">
    <source>
        <dbReference type="ARBA" id="ARBA00022692"/>
    </source>
</evidence>
<evidence type="ECO:0000256" key="10">
    <source>
        <dbReference type="SAM" id="Phobius"/>
    </source>
</evidence>
<keyword evidence="1" id="KW-0171">Cobalt transport</keyword>
<evidence type="ECO:0000256" key="4">
    <source>
        <dbReference type="ARBA" id="ARBA00022573"/>
    </source>
</evidence>
<keyword evidence="2" id="KW-0813">Transport</keyword>
<dbReference type="PANTHER" id="PTHR38662">
    <property type="entry name" value="COBALT TRANSPORT PROTEIN CBIN"/>
    <property type="match status" value="1"/>
</dbReference>
<dbReference type="HAMAP" id="MF_00330">
    <property type="entry name" value="CbiN"/>
    <property type="match status" value="1"/>
</dbReference>
<comment type="caution">
    <text evidence="11">The sequence shown here is derived from an EMBL/GenBank/DDBJ whole genome shotgun (WGS) entry which is preliminary data.</text>
</comment>
<keyword evidence="9" id="KW-0170">Cobalt</keyword>
<keyword evidence="3" id="KW-1003">Cell membrane</keyword>
<dbReference type="NCBIfam" id="TIGR01165">
    <property type="entry name" value="cbiN"/>
    <property type="match status" value="1"/>
</dbReference>
<evidence type="ECO:0000313" key="11">
    <source>
        <dbReference type="EMBL" id="MPN17243.1"/>
    </source>
</evidence>
<dbReference type="InterPro" id="IPR003705">
    <property type="entry name" value="CbiN"/>
</dbReference>
<protein>
    <submittedName>
        <fullName evidence="11">Cobalt transport protein CbiN</fullName>
    </submittedName>
</protein>
<dbReference type="AlphaFoldDB" id="A0A645FZ99"/>
<dbReference type="PANTHER" id="PTHR38662:SF1">
    <property type="entry name" value="COBALT TRANSPORT PROTEIN CBIN"/>
    <property type="match status" value="1"/>
</dbReference>
<evidence type="ECO:0000256" key="2">
    <source>
        <dbReference type="ARBA" id="ARBA00022448"/>
    </source>
</evidence>
<gene>
    <name evidence="11" type="primary">cbiN_11</name>
    <name evidence="11" type="ORF">SDC9_164594</name>
</gene>
<feature type="transmembrane region" description="Helical" evidence="10">
    <location>
        <begin position="64"/>
        <end position="83"/>
    </location>
</feature>
<evidence type="ECO:0000256" key="3">
    <source>
        <dbReference type="ARBA" id="ARBA00022475"/>
    </source>
</evidence>
<dbReference type="GO" id="GO:0015087">
    <property type="term" value="F:cobalt ion transmembrane transporter activity"/>
    <property type="evidence" value="ECO:0007669"/>
    <property type="project" value="InterPro"/>
</dbReference>
<dbReference type="Pfam" id="PF02553">
    <property type="entry name" value="CbiN"/>
    <property type="match status" value="1"/>
</dbReference>